<accession>E6Q4X2</accession>
<comment type="caution">
    <text evidence="1">The sequence shown here is derived from an EMBL/GenBank/DDBJ whole genome shotgun (WGS) entry which is preliminary data.</text>
</comment>
<protein>
    <submittedName>
        <fullName evidence="1">Uncharacterized protein</fullName>
    </submittedName>
</protein>
<dbReference type="AlphaFoldDB" id="E6Q4X2"/>
<dbReference type="EMBL" id="CABO01000032">
    <property type="protein sequence ID" value="CBI02233.1"/>
    <property type="molecule type" value="Genomic_DNA"/>
</dbReference>
<name>E6Q4X2_9ZZZZ</name>
<reference evidence="1" key="1">
    <citation type="submission" date="2009-10" db="EMBL/GenBank/DDBJ databases">
        <title>Diversity of trophic interactions inside an arsenic-rich microbial ecosystem.</title>
        <authorList>
            <person name="Bertin P.N."/>
            <person name="Heinrich-Salmeron A."/>
            <person name="Pelletier E."/>
            <person name="Goulhen-Chollet F."/>
            <person name="Arsene-Ploetze F."/>
            <person name="Gallien S."/>
            <person name="Calteau A."/>
            <person name="Vallenet D."/>
            <person name="Casiot C."/>
            <person name="Chane-Woon-Ming B."/>
            <person name="Giloteaux L."/>
            <person name="Barakat M."/>
            <person name="Bonnefoy V."/>
            <person name="Bruneel O."/>
            <person name="Chandler M."/>
            <person name="Cleiss J."/>
            <person name="Duran R."/>
            <person name="Elbaz-Poulichet F."/>
            <person name="Fonknechten N."/>
            <person name="Lauga B."/>
            <person name="Mornico D."/>
            <person name="Ortet P."/>
            <person name="Schaeffer C."/>
            <person name="Siguier P."/>
            <person name="Alexander Thil Smith A."/>
            <person name="Van Dorsselaer A."/>
            <person name="Weissenbach J."/>
            <person name="Medigue C."/>
            <person name="Le Paslier D."/>
        </authorList>
    </citation>
    <scope>NUCLEOTIDE SEQUENCE</scope>
</reference>
<sequence>MGGLAEYLIVDAAKATLERRSKLTTCESFQEQGGVSPDFMIHQARGVCCRSAAQPATPSGPALQAGAPILFTGIEQFWLRH</sequence>
<gene>
    <name evidence="1" type="ORF">CARN4_0958</name>
</gene>
<evidence type="ECO:0000313" key="1">
    <source>
        <dbReference type="EMBL" id="CBI02233.1"/>
    </source>
</evidence>
<organism evidence="1">
    <name type="scientific">mine drainage metagenome</name>
    <dbReference type="NCBI Taxonomy" id="410659"/>
    <lineage>
        <taxon>unclassified sequences</taxon>
        <taxon>metagenomes</taxon>
        <taxon>ecological metagenomes</taxon>
    </lineage>
</organism>
<proteinExistence type="predicted"/>